<gene>
    <name evidence="2" type="ORF">ACFP2V_32740</name>
</gene>
<evidence type="ECO:0000313" key="3">
    <source>
        <dbReference type="Proteomes" id="UP001596183"/>
    </source>
</evidence>
<sequence>MTKQIPKVTHQIPDAGSDPAGLALALEVAAELPTPARRAPEVAPPPPHRKPSPGRGGHRPTARD</sequence>
<dbReference type="Proteomes" id="UP001596183">
    <property type="component" value="Unassembled WGS sequence"/>
</dbReference>
<reference evidence="3" key="1">
    <citation type="journal article" date="2019" name="Int. J. Syst. Evol. Microbiol.">
        <title>The Global Catalogue of Microorganisms (GCM) 10K type strain sequencing project: providing services to taxonomists for standard genome sequencing and annotation.</title>
        <authorList>
            <consortium name="The Broad Institute Genomics Platform"/>
            <consortium name="The Broad Institute Genome Sequencing Center for Infectious Disease"/>
            <person name="Wu L."/>
            <person name="Ma J."/>
        </authorList>
    </citation>
    <scope>NUCLEOTIDE SEQUENCE [LARGE SCALE GENOMIC DNA]</scope>
    <source>
        <strain evidence="3">JCM 13852</strain>
    </source>
</reference>
<organism evidence="2 3">
    <name type="scientific">Streptomyces incanus</name>
    <dbReference type="NCBI Taxonomy" id="887453"/>
    <lineage>
        <taxon>Bacteria</taxon>
        <taxon>Bacillati</taxon>
        <taxon>Actinomycetota</taxon>
        <taxon>Actinomycetes</taxon>
        <taxon>Kitasatosporales</taxon>
        <taxon>Streptomycetaceae</taxon>
        <taxon>Streptomyces</taxon>
    </lineage>
</organism>
<keyword evidence="3" id="KW-1185">Reference proteome</keyword>
<feature type="compositionally biased region" description="Basic residues" evidence="1">
    <location>
        <begin position="47"/>
        <end position="64"/>
    </location>
</feature>
<protein>
    <submittedName>
        <fullName evidence="2">Uncharacterized protein</fullName>
    </submittedName>
</protein>
<evidence type="ECO:0000313" key="2">
    <source>
        <dbReference type="EMBL" id="MFC5674662.1"/>
    </source>
</evidence>
<evidence type="ECO:0000256" key="1">
    <source>
        <dbReference type="SAM" id="MobiDB-lite"/>
    </source>
</evidence>
<comment type="caution">
    <text evidence="2">The sequence shown here is derived from an EMBL/GenBank/DDBJ whole genome shotgun (WGS) entry which is preliminary data.</text>
</comment>
<dbReference type="EMBL" id="JBHSPC010000123">
    <property type="protein sequence ID" value="MFC5674662.1"/>
    <property type="molecule type" value="Genomic_DNA"/>
</dbReference>
<dbReference type="RefSeq" id="WP_381218908.1">
    <property type="nucleotide sequence ID" value="NZ_JBHSPC010000123.1"/>
</dbReference>
<name>A0ABW0XVJ4_9ACTN</name>
<accession>A0ABW0XVJ4</accession>
<feature type="region of interest" description="Disordered" evidence="1">
    <location>
        <begin position="32"/>
        <end position="64"/>
    </location>
</feature>
<proteinExistence type="predicted"/>